<dbReference type="Pfam" id="PF22936">
    <property type="entry name" value="Pol_BBD"/>
    <property type="match status" value="1"/>
</dbReference>
<sequence>MTGSAIKWITPPMTGSAIEWITPPMTGSAIEWITTPLHGQTGSLSGVVIHSMARPGKGQAFSEELPEETTFQARIKDRVIGSSATNWRRTETPPHLNAPAPSSMQAPVPEFRPPAMQSNLLASLIAEMRLQRKEDRARHKDLMNCCDAENVRSNQRALLDKDAKILAIVNAALKKLKPEQILNVDGSNIQSWDKALGVIAFKRFQDEFFYTPEEDAIVDPYQEKIARGIIHFSAEVISAFDRCAKTFIEQGIEFTWDNVTALIFQKVDLFMETRDFQLPASSDVLQLWDLARIEHRLAEETGRSDTSAMNIKLASQLDNVTLASRSNTSVSGTSSAAEEGQQVSALALNKPPICYICKQNGHYATNCPTSRKNNPSHRPVPSRPNPNSQPQFPSCLVTYNFDRVPYIKPIQPESRDPAPTKSASSPFVKPKGTPNIAKKIETQQINPDLFANDEAETVEYVIEGEYLSAEPGDQRFNLREMIIQRDGQEVIWDSGASDNVTGDRYALHNFVTIDHPIAVKVATDSNCDYITGMGTLKFVGMNKAIIVVKKIFYCERACSTLLSIAAFKKSNAMFFVNGNFDSIDLVDGNGSVLLHSEFDPIHNTWPLPIPTQAIVSSVVSPSHVQWSIVSLHGIPRS</sequence>
<dbReference type="PROSITE" id="PS50158">
    <property type="entry name" value="ZF_CCHC"/>
    <property type="match status" value="1"/>
</dbReference>
<dbReference type="SMART" id="SM00343">
    <property type="entry name" value="ZnF_C2HC"/>
    <property type="match status" value="1"/>
</dbReference>
<feature type="region of interest" description="Disordered" evidence="3">
    <location>
        <begin position="82"/>
        <end position="105"/>
    </location>
</feature>
<feature type="region of interest" description="Disordered" evidence="3">
    <location>
        <begin position="367"/>
        <end position="394"/>
    </location>
</feature>
<dbReference type="InterPro" id="IPR054722">
    <property type="entry name" value="PolX-like_BBD"/>
</dbReference>
<evidence type="ECO:0000259" key="4">
    <source>
        <dbReference type="PROSITE" id="PS50158"/>
    </source>
</evidence>
<gene>
    <name evidence="5" type="ORF">PtA15_9A651</name>
</gene>
<dbReference type="EMBL" id="CP110429">
    <property type="protein sequence ID" value="WAQ88524.1"/>
    <property type="molecule type" value="Genomic_DNA"/>
</dbReference>
<accession>A0ABY7CV62</accession>
<evidence type="ECO:0000256" key="2">
    <source>
        <dbReference type="PROSITE-ProRule" id="PRU00047"/>
    </source>
</evidence>
<evidence type="ECO:0000256" key="3">
    <source>
        <dbReference type="SAM" id="MobiDB-lite"/>
    </source>
</evidence>
<feature type="domain" description="CCHC-type" evidence="4">
    <location>
        <begin position="354"/>
        <end position="368"/>
    </location>
</feature>
<evidence type="ECO:0000256" key="1">
    <source>
        <dbReference type="ARBA" id="ARBA00022664"/>
    </source>
</evidence>
<keyword evidence="2" id="KW-0862">Zinc</keyword>
<dbReference type="InterPro" id="IPR036875">
    <property type="entry name" value="Znf_CCHC_sf"/>
</dbReference>
<dbReference type="Gene3D" id="4.10.60.10">
    <property type="entry name" value="Zinc finger, CCHC-type"/>
    <property type="match status" value="1"/>
</dbReference>
<dbReference type="RefSeq" id="XP_053024079.1">
    <property type="nucleotide sequence ID" value="XM_053172883.1"/>
</dbReference>
<keyword evidence="6" id="KW-1185">Reference proteome</keyword>
<evidence type="ECO:0000313" key="5">
    <source>
        <dbReference type="EMBL" id="WAQ88524.1"/>
    </source>
</evidence>
<feature type="region of interest" description="Disordered" evidence="3">
    <location>
        <begin position="409"/>
        <end position="432"/>
    </location>
</feature>
<dbReference type="Pfam" id="PF00098">
    <property type="entry name" value="zf-CCHC"/>
    <property type="match status" value="1"/>
</dbReference>
<name>A0ABY7CV62_9BASI</name>
<keyword evidence="2" id="KW-0479">Metal-binding</keyword>
<dbReference type="InterPro" id="IPR001878">
    <property type="entry name" value="Znf_CCHC"/>
</dbReference>
<dbReference type="Proteomes" id="UP001164743">
    <property type="component" value="Chromosome 9A"/>
</dbReference>
<keyword evidence="1" id="KW-0507">mRNA processing</keyword>
<evidence type="ECO:0000313" key="6">
    <source>
        <dbReference type="Proteomes" id="UP001164743"/>
    </source>
</evidence>
<proteinExistence type="predicted"/>
<reference evidence="5" key="1">
    <citation type="submission" date="2022-10" db="EMBL/GenBank/DDBJ databases">
        <title>Puccinia triticina Genome sequencing and assembly.</title>
        <authorList>
            <person name="Li C."/>
        </authorList>
    </citation>
    <scope>NUCLEOTIDE SEQUENCE</scope>
    <source>
        <strain evidence="5">Pt15</strain>
    </source>
</reference>
<dbReference type="SUPFAM" id="SSF57756">
    <property type="entry name" value="Retrovirus zinc finger-like domains"/>
    <property type="match status" value="1"/>
</dbReference>
<dbReference type="GeneID" id="77813778"/>
<keyword evidence="2" id="KW-0863">Zinc-finger</keyword>
<protein>
    <recommendedName>
        <fullName evidence="4">CCHC-type domain-containing protein</fullName>
    </recommendedName>
</protein>
<organism evidence="5 6">
    <name type="scientific">Puccinia triticina</name>
    <dbReference type="NCBI Taxonomy" id="208348"/>
    <lineage>
        <taxon>Eukaryota</taxon>
        <taxon>Fungi</taxon>
        <taxon>Dikarya</taxon>
        <taxon>Basidiomycota</taxon>
        <taxon>Pucciniomycotina</taxon>
        <taxon>Pucciniomycetes</taxon>
        <taxon>Pucciniales</taxon>
        <taxon>Pucciniaceae</taxon>
        <taxon>Puccinia</taxon>
    </lineage>
</organism>